<sequence>MGNFRQPNAGSQHSSEGGSPSPRGNSTSTSGKKPTNKASVGWTNLRKGRRKKPVPMVELSSDTDFEEMPVTQTPKVVVIERDADRPIRQDKNEVEVVLFNAISDTEEESINVQKTTGKEKKATRIASRRNNNNVEPVTPIVINGSNMKTKNHQSNSNAEESSQTMNGGRNGSEWGRDSDEDSYVTLFIPKDSNIETAQNNKKKRKRDDDEDASRSSTDFEVVAECINEPQKPTSSSRVNKNSSSSENENADSDSSEESSSQELITTRSRSSSRKRKTLPAKRSNAKRSRFEAEKKKTKVVKKKSTKRATRQTSRGSKIVESETDEDKDCSKNSSRHSSSESDEEISSSRKSLCTRRSTRQSIPKKLDKKEKIRQDAFEKLRKKRETQAKRPKRKSPVREVVSSSEEEDSDSDGNYSPVPIVSNSSEEGTDFDGDGSTPSSSSVTSAGETDEEPDLEIGGSEGEKDLPNSEEASEGNGDTYTEVASCSSSSDEEPPSDGQNDTRCILCKNLKTAAANIEGRAKRNNPRDWCKCGECKIFARSVGDYDLVCCREIKAVKDFLNEELEDKNVCITNHPRFEADVLKNEGYARSISKHKEPYSYWQRSYWQEHDDRHSSRRVGVLSATTATEGFKRAPKVEKTWKSFSSYKYWIFDKLGVSDSRQMVIPACVKAKVFDKFGTQSNFVPFHPPTVCPCKKHCGPASSY</sequence>
<protein>
    <submittedName>
        <fullName evidence="2">Uncharacterized protein</fullName>
    </submittedName>
</protein>
<keyword evidence="3" id="KW-1185">Reference proteome</keyword>
<feature type="compositionally biased region" description="Low complexity" evidence="1">
    <location>
        <begin position="434"/>
        <end position="447"/>
    </location>
</feature>
<feature type="compositionally biased region" description="Basic and acidic residues" evidence="1">
    <location>
        <begin position="364"/>
        <end position="379"/>
    </location>
</feature>
<dbReference type="EMBL" id="LJIJ01000120">
    <property type="protein sequence ID" value="ODN02228.1"/>
    <property type="molecule type" value="Genomic_DNA"/>
</dbReference>
<gene>
    <name evidence="2" type="ORF">Ocin01_04460</name>
</gene>
<evidence type="ECO:0000256" key="1">
    <source>
        <dbReference type="SAM" id="MobiDB-lite"/>
    </source>
</evidence>
<dbReference type="OMA" id="AECINEP"/>
<feature type="compositionally biased region" description="Low complexity" evidence="1">
    <location>
        <begin position="257"/>
        <end position="269"/>
    </location>
</feature>
<evidence type="ECO:0000313" key="3">
    <source>
        <dbReference type="Proteomes" id="UP000094527"/>
    </source>
</evidence>
<feature type="region of interest" description="Disordered" evidence="1">
    <location>
        <begin position="110"/>
        <end position="501"/>
    </location>
</feature>
<feature type="compositionally biased region" description="Polar residues" evidence="1">
    <location>
        <begin position="476"/>
        <end position="486"/>
    </location>
</feature>
<feature type="compositionally biased region" description="Basic residues" evidence="1">
    <location>
        <begin position="295"/>
        <end position="309"/>
    </location>
</feature>
<organism evidence="2 3">
    <name type="scientific">Orchesella cincta</name>
    <name type="common">Springtail</name>
    <name type="synonym">Podura cincta</name>
    <dbReference type="NCBI Taxonomy" id="48709"/>
    <lineage>
        <taxon>Eukaryota</taxon>
        <taxon>Metazoa</taxon>
        <taxon>Ecdysozoa</taxon>
        <taxon>Arthropoda</taxon>
        <taxon>Hexapoda</taxon>
        <taxon>Collembola</taxon>
        <taxon>Entomobryomorpha</taxon>
        <taxon>Entomobryoidea</taxon>
        <taxon>Orchesellidae</taxon>
        <taxon>Orchesellinae</taxon>
        <taxon>Orchesella</taxon>
    </lineage>
</organism>
<evidence type="ECO:0000313" key="2">
    <source>
        <dbReference type="EMBL" id="ODN02228.1"/>
    </source>
</evidence>
<dbReference type="AlphaFoldDB" id="A0A1D2NAE2"/>
<name>A0A1D2NAE2_ORCCI</name>
<accession>A0A1D2NAE2</accession>
<proteinExistence type="predicted"/>
<reference evidence="2 3" key="1">
    <citation type="journal article" date="2016" name="Genome Biol. Evol.">
        <title>Gene Family Evolution Reflects Adaptation to Soil Environmental Stressors in the Genome of the Collembolan Orchesella cincta.</title>
        <authorList>
            <person name="Faddeeva-Vakhrusheva A."/>
            <person name="Derks M.F."/>
            <person name="Anvar S.Y."/>
            <person name="Agamennone V."/>
            <person name="Suring W."/>
            <person name="Smit S."/>
            <person name="van Straalen N.M."/>
            <person name="Roelofs D."/>
        </authorList>
    </citation>
    <scope>NUCLEOTIDE SEQUENCE [LARGE SCALE GENOMIC DNA]</scope>
    <source>
        <tissue evidence="2">Mixed pool</tissue>
    </source>
</reference>
<feature type="compositionally biased region" description="Low complexity" evidence="1">
    <location>
        <begin position="234"/>
        <end position="247"/>
    </location>
</feature>
<feature type="compositionally biased region" description="Polar residues" evidence="1">
    <location>
        <begin position="143"/>
        <end position="167"/>
    </location>
</feature>
<feature type="compositionally biased region" description="Basic residues" evidence="1">
    <location>
        <begin position="270"/>
        <end position="287"/>
    </location>
</feature>
<feature type="compositionally biased region" description="Basic residues" evidence="1">
    <location>
        <begin position="380"/>
        <end position="395"/>
    </location>
</feature>
<dbReference type="Proteomes" id="UP000094527">
    <property type="component" value="Unassembled WGS sequence"/>
</dbReference>
<comment type="caution">
    <text evidence="2">The sequence shown here is derived from an EMBL/GenBank/DDBJ whole genome shotgun (WGS) entry which is preliminary data.</text>
</comment>
<feature type="compositionally biased region" description="Polar residues" evidence="1">
    <location>
        <begin position="1"/>
        <end position="42"/>
    </location>
</feature>
<dbReference type="OrthoDB" id="6586554at2759"/>
<feature type="region of interest" description="Disordered" evidence="1">
    <location>
        <begin position="1"/>
        <end position="67"/>
    </location>
</feature>